<keyword evidence="2" id="KW-0812">Transmembrane</keyword>
<keyword evidence="2" id="KW-0472">Membrane</keyword>
<evidence type="ECO:0000256" key="2">
    <source>
        <dbReference type="SAM" id="Phobius"/>
    </source>
</evidence>
<dbReference type="EMBL" id="DXEI01000102">
    <property type="protein sequence ID" value="HIX95167.1"/>
    <property type="molecule type" value="Genomic_DNA"/>
</dbReference>
<dbReference type="Proteomes" id="UP000886751">
    <property type="component" value="Unassembled WGS sequence"/>
</dbReference>
<keyword evidence="2" id="KW-1133">Transmembrane helix</keyword>
<reference evidence="5" key="2">
    <citation type="submission" date="2021-04" db="EMBL/GenBank/DDBJ databases">
        <authorList>
            <person name="Gilroy R."/>
        </authorList>
    </citation>
    <scope>NUCLEOTIDE SEQUENCE</scope>
    <source>
        <strain evidence="5">ChiHecec2B26-7398</strain>
    </source>
</reference>
<feature type="compositionally biased region" description="Basic and acidic residues" evidence="1">
    <location>
        <begin position="265"/>
        <end position="277"/>
    </location>
</feature>
<dbReference type="Pfam" id="PF13472">
    <property type="entry name" value="Lipase_GDSL_2"/>
    <property type="match status" value="1"/>
</dbReference>
<name>A0A9D2BVL0_9FIRM</name>
<feature type="compositionally biased region" description="Low complexity" evidence="1">
    <location>
        <begin position="279"/>
        <end position="298"/>
    </location>
</feature>
<organism evidence="5 6">
    <name type="scientific">Candidatus Gemmiger excrementipullorum</name>
    <dbReference type="NCBI Taxonomy" id="2838610"/>
    <lineage>
        <taxon>Bacteria</taxon>
        <taxon>Bacillati</taxon>
        <taxon>Bacillota</taxon>
        <taxon>Clostridia</taxon>
        <taxon>Eubacteriales</taxon>
        <taxon>Gemmiger</taxon>
    </lineage>
</organism>
<evidence type="ECO:0000313" key="5">
    <source>
        <dbReference type="EMBL" id="HIX95167.1"/>
    </source>
</evidence>
<evidence type="ECO:0008006" key="7">
    <source>
        <dbReference type="Google" id="ProtNLM"/>
    </source>
</evidence>
<sequence>MSRHNSRSNPGLSPTQRKACIVLACCILAVALSVLLAWVLPSKLDLGTGDAYDPNLYPLDTSLGAVLGDSSADDSYLTQSVFVGDQNAVALQKDGRITLDQFAGQEGLQVSRVLQESFVAFVDDANTYTIPQAIAKMKPRRVYVLIGSNDVDGSVSPDAFMADYKQALQNIKSAYSYCDVIACAIPPVTQDSENAAQIQTNIDQFNQSIAAACDEMGYKYLNSPAVLKNEQGYAEASYVDASTGSWNAAGANAFLEYVKSHAFQTDDTRPDTNDIPKRAAQPSGSAATPTPTATPTQLTASYTVEDASKGTLTGNGKSGVTSLEIQGASGDNVSVTAVPAEGYTFYKWSDGVTDATRYDNLSKDISVTAMFNDARVEVKLDRGDSTIKVGESLPINVTVTLGGKAYDNSNVQWAVNDDLQMNGGSFTFTPDAAGSYVIRAGIEVNGGFSTAQITVTVQEEPKPLTSISVSGTGTITVGGSTQLNASVQNKEGDVTWSCDETSWTATGDQVTFTANQEGTYHLRARNNGAEAVFTLTVSPAPTPAPTPTPSQNPESG</sequence>
<feature type="transmembrane region" description="Helical" evidence="2">
    <location>
        <begin position="20"/>
        <end position="40"/>
    </location>
</feature>
<feature type="domain" description="Bacterial repeat" evidence="4">
    <location>
        <begin position="316"/>
        <end position="373"/>
    </location>
</feature>
<evidence type="ECO:0000259" key="4">
    <source>
        <dbReference type="Pfam" id="PF18998"/>
    </source>
</evidence>
<dbReference type="AlphaFoldDB" id="A0A9D2BVL0"/>
<evidence type="ECO:0000313" key="6">
    <source>
        <dbReference type="Proteomes" id="UP000886751"/>
    </source>
</evidence>
<dbReference type="SUPFAM" id="SSF52266">
    <property type="entry name" value="SGNH hydrolase"/>
    <property type="match status" value="1"/>
</dbReference>
<feature type="region of interest" description="Disordered" evidence="1">
    <location>
        <begin position="537"/>
        <end position="556"/>
    </location>
</feature>
<feature type="region of interest" description="Disordered" evidence="1">
    <location>
        <begin position="265"/>
        <end position="298"/>
    </location>
</feature>
<feature type="domain" description="SGNH hydrolase-type esterase" evidence="3">
    <location>
        <begin position="129"/>
        <end position="234"/>
    </location>
</feature>
<proteinExistence type="predicted"/>
<reference evidence="5" key="1">
    <citation type="journal article" date="2021" name="PeerJ">
        <title>Extensive microbial diversity within the chicken gut microbiome revealed by metagenomics and culture.</title>
        <authorList>
            <person name="Gilroy R."/>
            <person name="Ravi A."/>
            <person name="Getino M."/>
            <person name="Pursley I."/>
            <person name="Horton D.L."/>
            <person name="Alikhan N.F."/>
            <person name="Baker D."/>
            <person name="Gharbi K."/>
            <person name="Hall N."/>
            <person name="Watson M."/>
            <person name="Adriaenssens E.M."/>
            <person name="Foster-Nyarko E."/>
            <person name="Jarju S."/>
            <person name="Secka A."/>
            <person name="Antonio M."/>
            <person name="Oren A."/>
            <person name="Chaudhuri R.R."/>
            <person name="La Ragione R."/>
            <person name="Hildebrand F."/>
            <person name="Pallen M.J."/>
        </authorList>
    </citation>
    <scope>NUCLEOTIDE SEQUENCE</scope>
    <source>
        <strain evidence="5">ChiHecec2B26-7398</strain>
    </source>
</reference>
<protein>
    <recommendedName>
        <fullName evidence="7">SGNH hydrolase-type esterase domain-containing protein</fullName>
    </recommendedName>
</protein>
<dbReference type="Pfam" id="PF18998">
    <property type="entry name" value="Flg_new_2"/>
    <property type="match status" value="1"/>
</dbReference>
<dbReference type="Gene3D" id="3.40.50.1110">
    <property type="entry name" value="SGNH hydrolase"/>
    <property type="match status" value="1"/>
</dbReference>
<accession>A0A9D2BVL0</accession>
<feature type="compositionally biased region" description="Pro residues" evidence="1">
    <location>
        <begin position="540"/>
        <end position="550"/>
    </location>
</feature>
<evidence type="ECO:0000256" key="1">
    <source>
        <dbReference type="SAM" id="MobiDB-lite"/>
    </source>
</evidence>
<evidence type="ECO:0000259" key="3">
    <source>
        <dbReference type="Pfam" id="PF13472"/>
    </source>
</evidence>
<comment type="caution">
    <text evidence="5">The sequence shown here is derived from an EMBL/GenBank/DDBJ whole genome shotgun (WGS) entry which is preliminary data.</text>
</comment>
<dbReference type="InterPro" id="IPR044060">
    <property type="entry name" value="Bacterial_rp_domain"/>
</dbReference>
<dbReference type="InterPro" id="IPR036514">
    <property type="entry name" value="SGNH_hydro_sf"/>
</dbReference>
<dbReference type="InterPro" id="IPR013830">
    <property type="entry name" value="SGNH_hydro"/>
</dbReference>
<gene>
    <name evidence="5" type="ORF">H9846_06890</name>
</gene>